<dbReference type="InterPro" id="IPR032816">
    <property type="entry name" value="VTT_dom"/>
</dbReference>
<gene>
    <name evidence="3" type="ORF">F2Q65_15490</name>
</gene>
<keyword evidence="1" id="KW-0812">Transmembrane</keyword>
<keyword evidence="1" id="KW-0472">Membrane</keyword>
<comment type="caution">
    <text evidence="3">The sequence shown here is derived from an EMBL/GenBank/DDBJ whole genome shotgun (WGS) entry which is preliminary data.</text>
</comment>
<reference evidence="3 4" key="1">
    <citation type="submission" date="2019-09" db="EMBL/GenBank/DDBJ databases">
        <title>Whole-genome sequence of the purple sulfur bacterium Thiohalocapsa marina DSM 19078.</title>
        <authorList>
            <person name="Kyndt J.A."/>
            <person name="Meyer T.E."/>
        </authorList>
    </citation>
    <scope>NUCLEOTIDE SEQUENCE [LARGE SCALE GENOMIC DNA]</scope>
    <source>
        <strain evidence="3 4">DSM 19078</strain>
    </source>
</reference>
<evidence type="ECO:0000313" key="4">
    <source>
        <dbReference type="Proteomes" id="UP000322981"/>
    </source>
</evidence>
<dbReference type="RefSeq" id="WP_150094319.1">
    <property type="nucleotide sequence ID" value="NZ_VWXX01000032.1"/>
</dbReference>
<keyword evidence="1" id="KW-1133">Transmembrane helix</keyword>
<dbReference type="EMBL" id="VWXX01000032">
    <property type="protein sequence ID" value="KAA6183466.1"/>
    <property type="molecule type" value="Genomic_DNA"/>
</dbReference>
<evidence type="ECO:0000313" key="3">
    <source>
        <dbReference type="EMBL" id="KAA6183466.1"/>
    </source>
</evidence>
<dbReference type="AlphaFoldDB" id="A0A5M8FI76"/>
<proteinExistence type="predicted"/>
<evidence type="ECO:0000259" key="2">
    <source>
        <dbReference type="Pfam" id="PF09335"/>
    </source>
</evidence>
<dbReference type="GO" id="GO:0005886">
    <property type="term" value="C:plasma membrane"/>
    <property type="evidence" value="ECO:0007669"/>
    <property type="project" value="UniProtKB-ARBA"/>
</dbReference>
<dbReference type="PANTHER" id="PTHR42709">
    <property type="entry name" value="ALKALINE PHOSPHATASE LIKE PROTEIN"/>
    <property type="match status" value="1"/>
</dbReference>
<feature type="transmembrane region" description="Helical" evidence="1">
    <location>
        <begin position="39"/>
        <end position="59"/>
    </location>
</feature>
<dbReference type="Pfam" id="PF09335">
    <property type="entry name" value="VTT_dom"/>
    <property type="match status" value="1"/>
</dbReference>
<dbReference type="Proteomes" id="UP000322981">
    <property type="component" value="Unassembled WGS sequence"/>
</dbReference>
<protein>
    <submittedName>
        <fullName evidence="3">DedA family protein</fullName>
    </submittedName>
</protein>
<dbReference type="InterPro" id="IPR051311">
    <property type="entry name" value="DedA_domain"/>
</dbReference>
<sequence length="145" mass="16014">MVESYLGLFAVAFLAATLLPAYSEVLFAGLLAAGHDPLWLWAWATAGNTLGAAVNWMLGRYLLHFQHRRWFPFKPGTLGPAQRWFQRYGVWSLLLAWAPVVGDALTFIAGFMRVRFAVFLILTAAGKGIRYAMVLALVQGVGITL</sequence>
<accession>A0A5M8FI76</accession>
<organism evidence="3 4">
    <name type="scientific">Thiohalocapsa marina</name>
    <dbReference type="NCBI Taxonomy" id="424902"/>
    <lineage>
        <taxon>Bacteria</taxon>
        <taxon>Pseudomonadati</taxon>
        <taxon>Pseudomonadota</taxon>
        <taxon>Gammaproteobacteria</taxon>
        <taxon>Chromatiales</taxon>
        <taxon>Chromatiaceae</taxon>
        <taxon>Thiohalocapsa</taxon>
    </lineage>
</organism>
<feature type="transmembrane region" description="Helical" evidence="1">
    <location>
        <begin position="116"/>
        <end position="138"/>
    </location>
</feature>
<feature type="domain" description="VTT" evidence="2">
    <location>
        <begin position="25"/>
        <end position="136"/>
    </location>
</feature>
<name>A0A5M8FI76_9GAMM</name>
<dbReference type="OrthoDB" id="9814483at2"/>
<dbReference type="PANTHER" id="PTHR42709:SF4">
    <property type="entry name" value="INNER MEMBRANE PROTEIN YQAA"/>
    <property type="match status" value="1"/>
</dbReference>
<evidence type="ECO:0000256" key="1">
    <source>
        <dbReference type="SAM" id="Phobius"/>
    </source>
</evidence>
<feature type="transmembrane region" description="Helical" evidence="1">
    <location>
        <begin position="88"/>
        <end position="110"/>
    </location>
</feature>
<keyword evidence="4" id="KW-1185">Reference proteome</keyword>